<feature type="region of interest" description="Disordered" evidence="1">
    <location>
        <begin position="83"/>
        <end position="108"/>
    </location>
</feature>
<dbReference type="AlphaFoldDB" id="A0A2Z7BKU3"/>
<dbReference type="Proteomes" id="UP000250235">
    <property type="component" value="Unassembled WGS sequence"/>
</dbReference>
<reference evidence="2 3" key="1">
    <citation type="journal article" date="2015" name="Proc. Natl. Acad. Sci. U.S.A.">
        <title>The resurrection genome of Boea hygrometrica: A blueprint for survival of dehydration.</title>
        <authorList>
            <person name="Xiao L."/>
            <person name="Yang G."/>
            <person name="Zhang L."/>
            <person name="Yang X."/>
            <person name="Zhao S."/>
            <person name="Ji Z."/>
            <person name="Zhou Q."/>
            <person name="Hu M."/>
            <person name="Wang Y."/>
            <person name="Chen M."/>
            <person name="Xu Y."/>
            <person name="Jin H."/>
            <person name="Xiao X."/>
            <person name="Hu G."/>
            <person name="Bao F."/>
            <person name="Hu Y."/>
            <person name="Wan P."/>
            <person name="Li L."/>
            <person name="Deng X."/>
            <person name="Kuang T."/>
            <person name="Xiang C."/>
            <person name="Zhu J.K."/>
            <person name="Oliver M.J."/>
            <person name="He Y."/>
        </authorList>
    </citation>
    <scope>NUCLEOTIDE SEQUENCE [LARGE SCALE GENOMIC DNA]</scope>
    <source>
        <strain evidence="3">cv. XS01</strain>
    </source>
</reference>
<feature type="compositionally biased region" description="Basic residues" evidence="1">
    <location>
        <begin position="123"/>
        <end position="133"/>
    </location>
</feature>
<sequence>MMTSAYLLEEAMSSKDDVSSKLQYIQQSTRSARAGSVMMTSAVMSSQSVVVKKRRSWISDDEVCSDVSNQQRATVQPAVDSADALCDGNNQQSQDDVPVASYSAPSRKLQCTQSQDTVFCISSRRKSRRKKSRRSEELQPGAKNPVAAVEDTTSSEAVDELDYEDSLKLDVNC</sequence>
<feature type="region of interest" description="Disordered" evidence="1">
    <location>
        <begin position="122"/>
        <end position="161"/>
    </location>
</feature>
<dbReference type="EMBL" id="KV004901">
    <property type="protein sequence ID" value="KZV35211.1"/>
    <property type="molecule type" value="Genomic_DNA"/>
</dbReference>
<proteinExistence type="predicted"/>
<protein>
    <submittedName>
        <fullName evidence="2">Uncharacterized protein</fullName>
    </submittedName>
</protein>
<accession>A0A2Z7BKU3</accession>
<organism evidence="2 3">
    <name type="scientific">Dorcoceras hygrometricum</name>
    <dbReference type="NCBI Taxonomy" id="472368"/>
    <lineage>
        <taxon>Eukaryota</taxon>
        <taxon>Viridiplantae</taxon>
        <taxon>Streptophyta</taxon>
        <taxon>Embryophyta</taxon>
        <taxon>Tracheophyta</taxon>
        <taxon>Spermatophyta</taxon>
        <taxon>Magnoliopsida</taxon>
        <taxon>eudicotyledons</taxon>
        <taxon>Gunneridae</taxon>
        <taxon>Pentapetalae</taxon>
        <taxon>asterids</taxon>
        <taxon>lamiids</taxon>
        <taxon>Lamiales</taxon>
        <taxon>Gesneriaceae</taxon>
        <taxon>Didymocarpoideae</taxon>
        <taxon>Trichosporeae</taxon>
        <taxon>Loxocarpinae</taxon>
        <taxon>Dorcoceras</taxon>
    </lineage>
</organism>
<evidence type="ECO:0000256" key="1">
    <source>
        <dbReference type="SAM" id="MobiDB-lite"/>
    </source>
</evidence>
<gene>
    <name evidence="2" type="ORF">F511_44376</name>
</gene>
<keyword evidence="3" id="KW-1185">Reference proteome</keyword>
<evidence type="ECO:0000313" key="2">
    <source>
        <dbReference type="EMBL" id="KZV35211.1"/>
    </source>
</evidence>
<evidence type="ECO:0000313" key="3">
    <source>
        <dbReference type="Proteomes" id="UP000250235"/>
    </source>
</evidence>
<name>A0A2Z7BKU3_9LAMI</name>